<feature type="compositionally biased region" description="Basic and acidic residues" evidence="1">
    <location>
        <begin position="545"/>
        <end position="557"/>
    </location>
</feature>
<dbReference type="PANTHER" id="PTHR33870">
    <property type="entry name" value="CARDIOMYOPATHY-ASSOCIATED PROTEIN"/>
    <property type="match status" value="1"/>
</dbReference>
<dbReference type="OrthoDB" id="1908091at2759"/>
<evidence type="ECO:0000313" key="3">
    <source>
        <dbReference type="EMBL" id="GMI78992.1"/>
    </source>
</evidence>
<feature type="transmembrane region" description="Helical" evidence="2">
    <location>
        <begin position="51"/>
        <end position="74"/>
    </location>
</feature>
<feature type="region of interest" description="Disordered" evidence="1">
    <location>
        <begin position="300"/>
        <end position="342"/>
    </location>
</feature>
<dbReference type="EMBL" id="BSYR01000016">
    <property type="protein sequence ID" value="GMI78992.1"/>
    <property type="molecule type" value="Genomic_DNA"/>
</dbReference>
<gene>
    <name evidence="3" type="ORF">HRI_001568500</name>
</gene>
<feature type="compositionally biased region" description="Low complexity" evidence="1">
    <location>
        <begin position="519"/>
        <end position="529"/>
    </location>
</feature>
<evidence type="ECO:0000256" key="1">
    <source>
        <dbReference type="SAM" id="MobiDB-lite"/>
    </source>
</evidence>
<comment type="caution">
    <text evidence="3">The sequence shown here is derived from an EMBL/GenBank/DDBJ whole genome shotgun (WGS) entry which is preliminary data.</text>
</comment>
<dbReference type="AlphaFoldDB" id="A0A9W7LVB1"/>
<feature type="region of interest" description="Disordered" evidence="1">
    <location>
        <begin position="786"/>
        <end position="832"/>
    </location>
</feature>
<feature type="region of interest" description="Disordered" evidence="1">
    <location>
        <begin position="518"/>
        <end position="578"/>
    </location>
</feature>
<feature type="region of interest" description="Disordered" evidence="1">
    <location>
        <begin position="745"/>
        <end position="769"/>
    </location>
</feature>
<feature type="compositionally biased region" description="Low complexity" evidence="1">
    <location>
        <begin position="640"/>
        <end position="656"/>
    </location>
</feature>
<keyword evidence="2" id="KW-1133">Transmembrane helix</keyword>
<proteinExistence type="predicted"/>
<evidence type="ECO:0000256" key="2">
    <source>
        <dbReference type="SAM" id="Phobius"/>
    </source>
</evidence>
<accession>A0A9W7LVB1</accession>
<dbReference type="PANTHER" id="PTHR33870:SF4">
    <property type="entry name" value="CARDIOMYOPATHY-ASSOCIATED PROTEIN"/>
    <property type="match status" value="1"/>
</dbReference>
<dbReference type="Proteomes" id="UP001165190">
    <property type="component" value="Unassembled WGS sequence"/>
</dbReference>
<keyword evidence="2" id="KW-0812">Transmembrane</keyword>
<reference evidence="3" key="1">
    <citation type="submission" date="2023-05" db="EMBL/GenBank/DDBJ databases">
        <title>Genome and transcriptome analyses reveal genes involved in the formation of fine ridges on petal epidermal cells in Hibiscus trionum.</title>
        <authorList>
            <person name="Koshimizu S."/>
            <person name="Masuda S."/>
            <person name="Ishii T."/>
            <person name="Shirasu K."/>
            <person name="Hoshino A."/>
            <person name="Arita M."/>
        </authorList>
    </citation>
    <scope>NUCLEOTIDE SEQUENCE</scope>
    <source>
        <strain evidence="3">Hamamatsu line</strain>
    </source>
</reference>
<keyword evidence="4" id="KW-1185">Reference proteome</keyword>
<feature type="transmembrane region" description="Helical" evidence="2">
    <location>
        <begin position="27"/>
        <end position="44"/>
    </location>
</feature>
<feature type="compositionally biased region" description="Basic and acidic residues" evidence="1">
    <location>
        <begin position="316"/>
        <end position="342"/>
    </location>
</feature>
<feature type="region of interest" description="Disordered" evidence="1">
    <location>
        <begin position="871"/>
        <end position="897"/>
    </location>
</feature>
<feature type="region of interest" description="Disordered" evidence="1">
    <location>
        <begin position="608"/>
        <end position="692"/>
    </location>
</feature>
<name>A0A9W7LVB1_HIBTR</name>
<feature type="compositionally biased region" description="Polar residues" evidence="1">
    <location>
        <begin position="874"/>
        <end position="897"/>
    </location>
</feature>
<protein>
    <submittedName>
        <fullName evidence="3">Uncharacterized protein</fullName>
    </submittedName>
</protein>
<sequence>MGLGRLGFVVSVWKFMVISAKTCYRSVWNHPILVGLGSFIVYLYRSFPFMFSILVTASPVLVCTAVLLGLLLSFGSPNIPQVEKKGGKEKVSHAVSSLKTGATVVDSIVERDAGRGGFVVKGHVGKMRGLVENDFEKVSLVDNEVSEVEDGSISYKRLVDDRLDSMGIHCENGVIDGVRGMSNDLLFEKKREVHGEMLGSDGAFRNWEPVEDRSDLAVAVHERNLDVDHNKFAENFSDVPKDKDDDEYLDSGSDGAESSSPDVSMADIMPALDELHPLLGSEEPEPALLSIVGSYAVSERSHGSINDDSADSDEFENPREEDNDDNERKGAKTDTEDESKSAIKWTEDDQKNLIELGTSELELNQRLEILIARRRAHKNMNSMTEKNQVNYGGADIPSHITPISTRQNPFELPYDSCHGSRLPPIPGSAPSILRPRNPFDLPCDSSEEIPYPKGDSFPVDFAGFNRRETVAPRESILRRHESFNVGPSSFGFPRQELNWKPFFVPDRVVTEGASFLRQSSEASESKMSSVADTESVSSVPDEEDNKPNEHGVSREVEPILNKGHASVPDEQESRSSGNVESINAVLAKNRDVHLDVVGIVLGDGENQLETESDLSEAAAAHMELNASEIHSERELVMEDSSSSSTSSSSSSSSSSSETDEEISDVKGEDFASFEPEDHETKESGFSTQPSFVESEFHCTSRAVDDNQHREPVYDSSPPSLEKFFSFSSVSSNTLAEIYEMGLPSTLVGSTDEEPRAHGKTTERSTTSFEMMHVASSDLLNEKKTRARGMTESSMHGVKHTGSPGASSSSSDNNAVEYFSTDAGSSSSDEGLENVVSLPNKEKSFTQNQVNLPSLASETTLAVDRRMGEVLDSSPKVQQNPMHPIESSANSGFIAQID</sequence>
<keyword evidence="2" id="KW-0472">Membrane</keyword>
<feature type="region of interest" description="Disordered" evidence="1">
    <location>
        <begin position="235"/>
        <end position="263"/>
    </location>
</feature>
<feature type="compositionally biased region" description="Basic and acidic residues" evidence="1">
    <location>
        <begin position="752"/>
        <end position="762"/>
    </location>
</feature>
<organism evidence="3 4">
    <name type="scientific">Hibiscus trionum</name>
    <name type="common">Flower of an hour</name>
    <dbReference type="NCBI Taxonomy" id="183268"/>
    <lineage>
        <taxon>Eukaryota</taxon>
        <taxon>Viridiplantae</taxon>
        <taxon>Streptophyta</taxon>
        <taxon>Embryophyta</taxon>
        <taxon>Tracheophyta</taxon>
        <taxon>Spermatophyta</taxon>
        <taxon>Magnoliopsida</taxon>
        <taxon>eudicotyledons</taxon>
        <taxon>Gunneridae</taxon>
        <taxon>Pentapetalae</taxon>
        <taxon>rosids</taxon>
        <taxon>malvids</taxon>
        <taxon>Malvales</taxon>
        <taxon>Malvaceae</taxon>
        <taxon>Malvoideae</taxon>
        <taxon>Hibiscus</taxon>
    </lineage>
</organism>
<evidence type="ECO:0000313" key="4">
    <source>
        <dbReference type="Proteomes" id="UP001165190"/>
    </source>
</evidence>